<dbReference type="EMBL" id="CP099837">
    <property type="protein sequence ID" value="USY19981.1"/>
    <property type="molecule type" value="Genomic_DNA"/>
</dbReference>
<dbReference type="Gene3D" id="1.10.10.1150">
    <property type="entry name" value="Coenzyme PQQ synthesis protein D (PqqD)"/>
    <property type="match status" value="1"/>
</dbReference>
<sequence length="90" mass="9680">MTGLGPAPGVRQASTEHGAMLLDLSSGRFFGLNPTAAAIWRSLSQGVSPEDTATRLADQLRVSEDRLLEDTRSLRAALCERGLLREESTP</sequence>
<protein>
    <submittedName>
        <fullName evidence="1">PqqD family peptide modification chaperone</fullName>
    </submittedName>
</protein>
<evidence type="ECO:0000313" key="1">
    <source>
        <dbReference type="EMBL" id="USY19981.1"/>
    </source>
</evidence>
<name>A0ABY5D6H6_9ACTN</name>
<organism evidence="1 2">
    <name type="scientific">Nocardiopsis exhalans</name>
    <dbReference type="NCBI Taxonomy" id="163604"/>
    <lineage>
        <taxon>Bacteria</taxon>
        <taxon>Bacillati</taxon>
        <taxon>Actinomycetota</taxon>
        <taxon>Actinomycetes</taxon>
        <taxon>Streptosporangiales</taxon>
        <taxon>Nocardiopsidaceae</taxon>
        <taxon>Nocardiopsis</taxon>
    </lineage>
</organism>
<evidence type="ECO:0000313" key="2">
    <source>
        <dbReference type="Proteomes" id="UP001055940"/>
    </source>
</evidence>
<dbReference type="Proteomes" id="UP001055940">
    <property type="component" value="Chromosome"/>
</dbReference>
<dbReference type="RefSeq" id="WP_254419123.1">
    <property type="nucleotide sequence ID" value="NZ_BAAAJB010000002.1"/>
</dbReference>
<gene>
    <name evidence="1" type="ORF">NE857_32965</name>
</gene>
<dbReference type="Pfam" id="PF05402">
    <property type="entry name" value="PqqD"/>
    <property type="match status" value="1"/>
</dbReference>
<accession>A0ABY5D6H6</accession>
<reference evidence="1" key="1">
    <citation type="submission" date="2022-06" db="EMBL/GenBank/DDBJ databases">
        <authorList>
            <person name="Ping M."/>
        </authorList>
    </citation>
    <scope>NUCLEOTIDE SEQUENCE</scope>
    <source>
        <strain evidence="1">JCM11759T</strain>
    </source>
</reference>
<dbReference type="InterPro" id="IPR041881">
    <property type="entry name" value="PqqD_sf"/>
</dbReference>
<keyword evidence="2" id="KW-1185">Reference proteome</keyword>
<proteinExistence type="predicted"/>
<dbReference type="InterPro" id="IPR008792">
    <property type="entry name" value="PQQD"/>
</dbReference>